<dbReference type="Pfam" id="PF21049">
    <property type="entry name" value="CFA69_ARM_rpt"/>
    <property type="match status" value="1"/>
</dbReference>
<dbReference type="GO" id="GO:0097225">
    <property type="term" value="C:sperm midpiece"/>
    <property type="evidence" value="ECO:0007669"/>
    <property type="project" value="TreeGrafter"/>
</dbReference>
<feature type="domain" description="Cilia- and flagella-associated protein 69 ARM repeats" evidence="3">
    <location>
        <begin position="58"/>
        <end position="775"/>
    </location>
</feature>
<feature type="compositionally biased region" description="Polar residues" evidence="2">
    <location>
        <begin position="19"/>
        <end position="31"/>
    </location>
</feature>
<keyword evidence="4" id="KW-0969">Cilium</keyword>
<dbReference type="InterPro" id="IPR048733">
    <property type="entry name" value="CFA69_ARM_dom"/>
</dbReference>
<gene>
    <name evidence="4" type="ORF">PECUL_23A030465</name>
</gene>
<keyword evidence="4" id="KW-0282">Flagellum</keyword>
<keyword evidence="4" id="KW-0966">Cell projection</keyword>
<dbReference type="PANTHER" id="PTHR14716:SF0">
    <property type="entry name" value="CILIA- AND FLAGELLA-ASSOCIATED PROTEIN 69"/>
    <property type="match status" value="1"/>
</dbReference>
<evidence type="ECO:0000256" key="2">
    <source>
        <dbReference type="SAM" id="MobiDB-lite"/>
    </source>
</evidence>
<keyword evidence="5" id="KW-1185">Reference proteome</keyword>
<dbReference type="PANTHER" id="PTHR14716">
    <property type="entry name" value="CILIA- AND FLAGELLA-ASSOCIATED PROTEIN 69"/>
    <property type="match status" value="1"/>
</dbReference>
<dbReference type="AlphaFoldDB" id="A0AAD1W0X6"/>
<protein>
    <submittedName>
        <fullName evidence="4">Cilia- and flagella-associated 69</fullName>
    </submittedName>
</protein>
<dbReference type="InterPro" id="IPR048732">
    <property type="entry name" value="CFA69"/>
</dbReference>
<sequence length="950" mass="106703">MPAAQETAATRAPLPAANMAQTGRNKAPNSKESPRPVVRLVVTDTELGDQEAVPFKSMDLARVIKLFEDPFSRDLTERHVRVLKKIAKHYCNGIPLKDLTQIIQILNICAQRIENHKDFIDPMCEIIKLCGLPFLKEKASDELNYANAVMQSISQLGCLMRVPSSLVRIQICNSIANFYNPESVKQQIEGFQPTNVNFKIQMAEAGGLAETLVLSLTLVENHLQEKISMLKVLQLLSSTSENCKLMTKAQAGSRICSRLNDPDPSGQLLFRSSEILWNLLENGPKEELISQLSTIECIYPLKDSFVRLLTNSNRHYDRQLRNDLLVIATLIAENNVTPMIESGFAKQLILFATFSEVKSHNPLVKNLKLLHNHEDFEMKKLLFNMLVVLAKEFSAIQLLSDGKVVLALFNYVKANEKPGKHDWPAARFEDLQLHAIATLTTVAPLLLEDYMTCQGNTRILLFLDWCVSQDAFSGQGNCFHGIGGRGNKHAHMRYSLRLLRSIVAQGDETVNQDLCDQGAISQLLGILRKLLTDVDGKEDSVLLEIQADILFILSTACENDLHKKELFGTDGVDLLLQLLKMDSSKFYSGLGHNKLIFCTLDCIWCCIIGCFSSEDYFLEKEGMFIILDLLALNVKNMINIVLGILVEFCDNPKTIPHIATWRGKENETAAKLLLQLWKQEEEELGVRRDEYGRIVDAKKPLVGQFQEAQEVTPVPANSFSIAIIEVAENIRAKLYSIFSKIGFDNLPGLSTLDYVTLSVISRYLDFKVGEVWREIREELKAENIKPVTSDQEVLDVIAKATENISKTVASHQTEIIENQQQTELQEEQQTYAEMKSNNKQIELVMKSWDNFLSRTSNYESLKKAKRLQEKSIESSRPKARPKNAIIHSTQIPHLNTTVASGRLVTVESTPSHLIGGPLADTDIAVKRVSIRGGALQKTMSVKMFNQHSID</sequence>
<evidence type="ECO:0000313" key="4">
    <source>
        <dbReference type="EMBL" id="CAH2282348.1"/>
    </source>
</evidence>
<feature type="coiled-coil region" evidence="1">
    <location>
        <begin position="817"/>
        <end position="844"/>
    </location>
</feature>
<evidence type="ECO:0000313" key="5">
    <source>
        <dbReference type="Proteomes" id="UP001295444"/>
    </source>
</evidence>
<feature type="region of interest" description="Disordered" evidence="2">
    <location>
        <begin position="1"/>
        <end position="36"/>
    </location>
</feature>
<dbReference type="InterPro" id="IPR011989">
    <property type="entry name" value="ARM-like"/>
</dbReference>
<dbReference type="GO" id="GO:0097730">
    <property type="term" value="C:non-motile cilium"/>
    <property type="evidence" value="ECO:0007669"/>
    <property type="project" value="TreeGrafter"/>
</dbReference>
<dbReference type="GO" id="GO:1990834">
    <property type="term" value="P:response to odorant"/>
    <property type="evidence" value="ECO:0007669"/>
    <property type="project" value="TreeGrafter"/>
</dbReference>
<dbReference type="Gene3D" id="1.25.10.10">
    <property type="entry name" value="Leucine-rich Repeat Variant"/>
    <property type="match status" value="2"/>
</dbReference>
<dbReference type="SUPFAM" id="SSF48371">
    <property type="entry name" value="ARM repeat"/>
    <property type="match status" value="2"/>
</dbReference>
<evidence type="ECO:0000256" key="1">
    <source>
        <dbReference type="SAM" id="Coils"/>
    </source>
</evidence>
<accession>A0AAD1W0X6</accession>
<organism evidence="4 5">
    <name type="scientific">Pelobates cultripes</name>
    <name type="common">Western spadefoot toad</name>
    <dbReference type="NCBI Taxonomy" id="61616"/>
    <lineage>
        <taxon>Eukaryota</taxon>
        <taxon>Metazoa</taxon>
        <taxon>Chordata</taxon>
        <taxon>Craniata</taxon>
        <taxon>Vertebrata</taxon>
        <taxon>Euteleostomi</taxon>
        <taxon>Amphibia</taxon>
        <taxon>Batrachia</taxon>
        <taxon>Anura</taxon>
        <taxon>Pelobatoidea</taxon>
        <taxon>Pelobatidae</taxon>
        <taxon>Pelobates</taxon>
    </lineage>
</organism>
<dbReference type="GO" id="GO:1902093">
    <property type="term" value="P:positive regulation of flagellated sperm motility"/>
    <property type="evidence" value="ECO:0007669"/>
    <property type="project" value="TreeGrafter"/>
</dbReference>
<dbReference type="InterPro" id="IPR016024">
    <property type="entry name" value="ARM-type_fold"/>
</dbReference>
<name>A0AAD1W0X6_PELCU</name>
<keyword evidence="1" id="KW-0175">Coiled coil</keyword>
<reference evidence="4" key="1">
    <citation type="submission" date="2022-03" db="EMBL/GenBank/DDBJ databases">
        <authorList>
            <person name="Alioto T."/>
            <person name="Alioto T."/>
            <person name="Gomez Garrido J."/>
        </authorList>
    </citation>
    <scope>NUCLEOTIDE SEQUENCE</scope>
</reference>
<proteinExistence type="predicted"/>
<dbReference type="Proteomes" id="UP001295444">
    <property type="component" value="Chromosome 04"/>
</dbReference>
<dbReference type="EMBL" id="OW240915">
    <property type="protein sequence ID" value="CAH2282348.1"/>
    <property type="molecule type" value="Genomic_DNA"/>
</dbReference>
<evidence type="ECO:0000259" key="3">
    <source>
        <dbReference type="Pfam" id="PF21049"/>
    </source>
</evidence>
<dbReference type="GO" id="GO:0042048">
    <property type="term" value="P:olfactory behavior"/>
    <property type="evidence" value="ECO:0007669"/>
    <property type="project" value="TreeGrafter"/>
</dbReference>